<evidence type="ECO:0000259" key="11">
    <source>
        <dbReference type="Pfam" id="PF07715"/>
    </source>
</evidence>
<dbReference type="Proteomes" id="UP001207918">
    <property type="component" value="Unassembled WGS sequence"/>
</dbReference>
<evidence type="ECO:0000313" key="13">
    <source>
        <dbReference type="Proteomes" id="UP001207918"/>
    </source>
</evidence>
<dbReference type="Gene3D" id="2.60.40.1120">
    <property type="entry name" value="Carboxypeptidase-like, regulatory domain"/>
    <property type="match status" value="1"/>
</dbReference>
<evidence type="ECO:0000256" key="3">
    <source>
        <dbReference type="ARBA" id="ARBA00022452"/>
    </source>
</evidence>
<evidence type="ECO:0000256" key="4">
    <source>
        <dbReference type="ARBA" id="ARBA00022692"/>
    </source>
</evidence>
<dbReference type="InterPro" id="IPR039426">
    <property type="entry name" value="TonB-dep_rcpt-like"/>
</dbReference>
<evidence type="ECO:0000256" key="7">
    <source>
        <dbReference type="ARBA" id="ARBA00023237"/>
    </source>
</evidence>
<dbReference type="RefSeq" id="WP_265766374.1">
    <property type="nucleotide sequence ID" value="NZ_JAGGJA010000007.1"/>
</dbReference>
<evidence type="ECO:0000256" key="2">
    <source>
        <dbReference type="ARBA" id="ARBA00022448"/>
    </source>
</evidence>
<dbReference type="Gene3D" id="2.40.170.20">
    <property type="entry name" value="TonB-dependent receptor, beta-barrel domain"/>
    <property type="match status" value="1"/>
</dbReference>
<dbReference type="PROSITE" id="PS52016">
    <property type="entry name" value="TONB_DEPENDENT_REC_3"/>
    <property type="match status" value="1"/>
</dbReference>
<keyword evidence="12" id="KW-0675">Receptor</keyword>
<keyword evidence="4 8" id="KW-0812">Transmembrane</keyword>
<dbReference type="InterPro" id="IPR036942">
    <property type="entry name" value="Beta-barrel_TonB_sf"/>
</dbReference>
<dbReference type="InterPro" id="IPR000531">
    <property type="entry name" value="Beta-barrel_TonB"/>
</dbReference>
<keyword evidence="6 8" id="KW-0472">Membrane</keyword>
<feature type="domain" description="TonB-dependent receptor-like beta-barrel" evidence="10">
    <location>
        <begin position="509"/>
        <end position="1062"/>
    </location>
</feature>
<comment type="caution">
    <text evidence="12">The sequence shown here is derived from an EMBL/GenBank/DDBJ whole genome shotgun (WGS) entry which is preliminary data.</text>
</comment>
<sequence>MGIVLLSEGTVVGQLTAMNYMEVEQQRRVSVAFDNEQLSDALQTLAEKANVGISYETQAVPQKPITYEAENASVYMVLDALLSGTGLYATLSDNRKVILIKEQKTEVPVQAGTITGTVTDARSGEPLPGANVFIEATGQGASTNVNGKFEITGVEAGTYNITVSFIGYERYENTVEVEDGQATELTISLESSDLGLDEVIVTGYSTQTKREFSGSISTVDSDDLEDVSLQSAEALLQGRASGVQLTTSSGNPGGGFQVRVRGTGSINAGNEPLWIVDGVPVNSESNTESNDVSPLNNIPASDIQSIEILKDASAAAIYGAQAANGVVLITTKRGRQGDTQISVNYETGIRKDIKRLNMMNSQEWVEYHFEAQGETETRGDVEDFGYDKNFDPGSLPTFDWQDYIYRNGVSNSVNVSASGGSEQTQYYISGGWENTEGQVQEVGFERFNLRTNFDHKFNSKLSAKVNVNLANTSAPGVCQDGFYVNCPFYQSIEEVPMSFPYLDADGNLTGQNTLSEGGSYNPNTEQGLNNNPAVILNEEVRSTQVTSILANLAPTYDFNSWLSLSGMVGIDYRVEKERDWEKPLADPSADGSVNRRFGTVSNFSANLLLNARQTFNEVHNVSGLIGGEYRREYLDEVEANQIGIGNPFLGVLDAAATPEAGQGFNSEFRIASYFGQANYNYDSRYYATVTARYDGSSRFGSNKRWGFFPSGSVSWLISEENFFDVDFVDQLKLRAGYGITGNTAIDNYEARGLFGVAGSYKGVTGLTITQLQNSLLTWEKSRELNVGMDFGFLNNRISGSLDLYRRINSDLLLDRPLPTDSGLGSYTQNIGKVENRGVEFEIRTINLDASDFFWTSRFNIAVQQNEVKELANGSKMLDPGNDNPIAVGHSLDAFWMPKWAGVNPADGRPMWYDANGNITYNPTTADNVFLDGGEQDLIGGFGNRFSYKGLSLDVFFQYSFGQTVQPQTEFSYLFADEEGVLREVHTKRWRQPGDVTKYPRAEENGNGYFEASGWSDVNSSNSLFDASYIRLKNISLSYSLPNHIVEKLNLRGIRIYGSGTNLMTWTAYPYVDPETVGPESSASFPTALQINGGIELKF</sequence>
<accession>A0ABT3PP09</accession>
<feature type="domain" description="TonB-dependent receptor plug" evidence="11">
    <location>
        <begin position="209"/>
        <end position="326"/>
    </location>
</feature>
<dbReference type="InterPro" id="IPR023997">
    <property type="entry name" value="TonB-dep_OMP_SusC/RagA_CS"/>
</dbReference>
<dbReference type="InterPro" id="IPR012910">
    <property type="entry name" value="Plug_dom"/>
</dbReference>
<keyword evidence="2 8" id="KW-0813">Transport</keyword>
<proteinExistence type="inferred from homology"/>
<evidence type="ECO:0000259" key="10">
    <source>
        <dbReference type="Pfam" id="PF00593"/>
    </source>
</evidence>
<comment type="similarity">
    <text evidence="8 9">Belongs to the TonB-dependent receptor family.</text>
</comment>
<dbReference type="InterPro" id="IPR037066">
    <property type="entry name" value="Plug_dom_sf"/>
</dbReference>
<keyword evidence="3 8" id="KW-1134">Transmembrane beta strand</keyword>
<gene>
    <name evidence="12" type="ORF">J6I44_12020</name>
</gene>
<evidence type="ECO:0000256" key="5">
    <source>
        <dbReference type="ARBA" id="ARBA00023077"/>
    </source>
</evidence>
<protein>
    <submittedName>
        <fullName evidence="12">TonB-dependent receptor</fullName>
    </submittedName>
</protein>
<evidence type="ECO:0000256" key="9">
    <source>
        <dbReference type="RuleBase" id="RU003357"/>
    </source>
</evidence>
<name>A0ABT3PP09_9BACT</name>
<dbReference type="Pfam" id="PF07715">
    <property type="entry name" value="Plug"/>
    <property type="match status" value="1"/>
</dbReference>
<dbReference type="Pfam" id="PF00593">
    <property type="entry name" value="TonB_dep_Rec_b-barrel"/>
    <property type="match status" value="1"/>
</dbReference>
<organism evidence="12 13">
    <name type="scientific">Fodinibius salsisoli</name>
    <dbReference type="NCBI Taxonomy" id="2820877"/>
    <lineage>
        <taxon>Bacteria</taxon>
        <taxon>Pseudomonadati</taxon>
        <taxon>Balneolota</taxon>
        <taxon>Balneolia</taxon>
        <taxon>Balneolales</taxon>
        <taxon>Balneolaceae</taxon>
        <taxon>Fodinibius</taxon>
    </lineage>
</organism>
<evidence type="ECO:0000256" key="6">
    <source>
        <dbReference type="ARBA" id="ARBA00023136"/>
    </source>
</evidence>
<keyword evidence="5 9" id="KW-0798">TonB box</keyword>
<dbReference type="EMBL" id="JAGGJA010000007">
    <property type="protein sequence ID" value="MCW9707583.1"/>
    <property type="molecule type" value="Genomic_DNA"/>
</dbReference>
<dbReference type="SUPFAM" id="SSF56935">
    <property type="entry name" value="Porins"/>
    <property type="match status" value="1"/>
</dbReference>
<evidence type="ECO:0000256" key="8">
    <source>
        <dbReference type="PROSITE-ProRule" id="PRU01360"/>
    </source>
</evidence>
<dbReference type="SUPFAM" id="SSF49464">
    <property type="entry name" value="Carboxypeptidase regulatory domain-like"/>
    <property type="match status" value="1"/>
</dbReference>
<dbReference type="Gene3D" id="2.170.130.10">
    <property type="entry name" value="TonB-dependent receptor, plug domain"/>
    <property type="match status" value="1"/>
</dbReference>
<comment type="subcellular location">
    <subcellularLocation>
        <location evidence="1 8">Cell outer membrane</location>
        <topology evidence="1 8">Multi-pass membrane protein</topology>
    </subcellularLocation>
</comment>
<dbReference type="NCBIfam" id="TIGR04057">
    <property type="entry name" value="SusC_RagA_signa"/>
    <property type="match status" value="1"/>
</dbReference>
<evidence type="ECO:0000313" key="12">
    <source>
        <dbReference type="EMBL" id="MCW9707583.1"/>
    </source>
</evidence>
<dbReference type="Pfam" id="PF13715">
    <property type="entry name" value="CarbopepD_reg_2"/>
    <property type="match status" value="1"/>
</dbReference>
<keyword evidence="13" id="KW-1185">Reference proteome</keyword>
<dbReference type="InterPro" id="IPR008969">
    <property type="entry name" value="CarboxyPept-like_regulatory"/>
</dbReference>
<keyword evidence="7 8" id="KW-0998">Cell outer membrane</keyword>
<reference evidence="12 13" key="1">
    <citation type="submission" date="2021-03" db="EMBL/GenBank/DDBJ databases">
        <title>Aliifodinibius sp. nov., a new bacterium isolated from saline soil.</title>
        <authorList>
            <person name="Galisteo C."/>
            <person name="De La Haba R."/>
            <person name="Sanchez-Porro C."/>
            <person name="Ventosa A."/>
        </authorList>
    </citation>
    <scope>NUCLEOTIDE SEQUENCE [LARGE SCALE GENOMIC DNA]</scope>
    <source>
        <strain evidence="12 13">1BSP15-2V2</strain>
    </source>
</reference>
<evidence type="ECO:0000256" key="1">
    <source>
        <dbReference type="ARBA" id="ARBA00004571"/>
    </source>
</evidence>
<dbReference type="Gene3D" id="3.55.50.30">
    <property type="match status" value="1"/>
</dbReference>
<dbReference type="NCBIfam" id="TIGR04056">
    <property type="entry name" value="OMP_RagA_SusC"/>
    <property type="match status" value="1"/>
</dbReference>
<dbReference type="InterPro" id="IPR023996">
    <property type="entry name" value="TonB-dep_OMP_SusC/RagA"/>
</dbReference>